<evidence type="ECO:0000256" key="12">
    <source>
        <dbReference type="SAM" id="MobiDB-lite"/>
    </source>
</evidence>
<evidence type="ECO:0000259" key="14">
    <source>
        <dbReference type="Pfam" id="PF02163"/>
    </source>
</evidence>
<feature type="transmembrane region" description="Helical" evidence="13">
    <location>
        <begin position="446"/>
        <end position="463"/>
    </location>
</feature>
<evidence type="ECO:0000256" key="13">
    <source>
        <dbReference type="SAM" id="Phobius"/>
    </source>
</evidence>
<keyword evidence="11 13" id="KW-0472">Membrane</keyword>
<comment type="subcellular location">
    <subcellularLocation>
        <location evidence="1">Membrane</location>
        <topology evidence="1">Multi-pass membrane protein</topology>
    </subcellularLocation>
    <subcellularLocation>
        <location evidence="2">Plastid</location>
        <location evidence="2">Chloroplast</location>
    </subcellularLocation>
</comment>
<feature type="domain" description="Peptidase M50" evidence="14">
    <location>
        <begin position="255"/>
        <end position="405"/>
    </location>
</feature>
<keyword evidence="6" id="KW-0645">Protease</keyword>
<evidence type="ECO:0000313" key="15">
    <source>
        <dbReference type="EMBL" id="KAK4534512.1"/>
    </source>
</evidence>
<feature type="compositionally biased region" description="Basic and acidic residues" evidence="12">
    <location>
        <begin position="13"/>
        <end position="28"/>
    </location>
</feature>
<evidence type="ECO:0000256" key="5">
    <source>
        <dbReference type="ARBA" id="ARBA00022640"/>
    </source>
</evidence>
<name>A0AAV9IQF6_CYACA</name>
<keyword evidence="4" id="KW-0150">Chloroplast</keyword>
<dbReference type="PANTHER" id="PTHR31412:SF0">
    <property type="entry name" value="ZINC METALLOPROTEASE EGY1, CHLOROPLASTIC-RELATED"/>
    <property type="match status" value="1"/>
</dbReference>
<feature type="region of interest" description="Disordered" evidence="12">
    <location>
        <begin position="1"/>
        <end position="48"/>
    </location>
</feature>
<evidence type="ECO:0000313" key="16">
    <source>
        <dbReference type="Proteomes" id="UP001301350"/>
    </source>
</evidence>
<keyword evidence="5" id="KW-0934">Plastid</keyword>
<evidence type="ECO:0000256" key="6">
    <source>
        <dbReference type="ARBA" id="ARBA00022670"/>
    </source>
</evidence>
<dbReference type="Proteomes" id="UP001301350">
    <property type="component" value="Unassembled WGS sequence"/>
</dbReference>
<keyword evidence="16" id="KW-1185">Reference proteome</keyword>
<dbReference type="AlphaFoldDB" id="A0AAV9IQF6"/>
<feature type="transmembrane region" description="Helical" evidence="13">
    <location>
        <begin position="200"/>
        <end position="221"/>
    </location>
</feature>
<feature type="transmembrane region" description="Helical" evidence="13">
    <location>
        <begin position="398"/>
        <end position="426"/>
    </location>
</feature>
<keyword evidence="10 13" id="KW-1133">Transmembrane helix</keyword>
<keyword evidence="7 13" id="KW-0812">Transmembrane</keyword>
<dbReference type="InterPro" id="IPR044838">
    <property type="entry name" value="EGY1-like"/>
</dbReference>
<dbReference type="GO" id="GO:0009507">
    <property type="term" value="C:chloroplast"/>
    <property type="evidence" value="ECO:0007669"/>
    <property type="project" value="UniProtKB-SubCell"/>
</dbReference>
<evidence type="ECO:0000256" key="1">
    <source>
        <dbReference type="ARBA" id="ARBA00004141"/>
    </source>
</evidence>
<protein>
    <recommendedName>
        <fullName evidence="14">Peptidase M50 domain-containing protein</fullName>
    </recommendedName>
</protein>
<feature type="transmembrane region" description="Helical" evidence="13">
    <location>
        <begin position="273"/>
        <end position="297"/>
    </location>
</feature>
<evidence type="ECO:0000256" key="11">
    <source>
        <dbReference type="ARBA" id="ARBA00023136"/>
    </source>
</evidence>
<evidence type="ECO:0000256" key="3">
    <source>
        <dbReference type="ARBA" id="ARBA00007931"/>
    </source>
</evidence>
<dbReference type="PANTHER" id="PTHR31412">
    <property type="entry name" value="ZINC METALLOPROTEASE EGY1"/>
    <property type="match status" value="1"/>
</dbReference>
<evidence type="ECO:0000256" key="10">
    <source>
        <dbReference type="ARBA" id="ARBA00022989"/>
    </source>
</evidence>
<keyword evidence="8" id="KW-0378">Hydrolase</keyword>
<dbReference type="GO" id="GO:0008233">
    <property type="term" value="F:peptidase activity"/>
    <property type="evidence" value="ECO:0007669"/>
    <property type="project" value="UniProtKB-KW"/>
</dbReference>
<evidence type="ECO:0000256" key="4">
    <source>
        <dbReference type="ARBA" id="ARBA00022528"/>
    </source>
</evidence>
<dbReference type="GO" id="GO:0006508">
    <property type="term" value="P:proteolysis"/>
    <property type="evidence" value="ECO:0007669"/>
    <property type="project" value="UniProtKB-KW"/>
</dbReference>
<dbReference type="EMBL" id="JANCYW010000002">
    <property type="protein sequence ID" value="KAK4534512.1"/>
    <property type="molecule type" value="Genomic_DNA"/>
</dbReference>
<sequence>MKQDSPGPPSPNGRRERREEDGRADRRSSGALLLTSPTPEPTGGADEQRRAAKHSTELDPLAALPNDLPDIRSIFSTDTFYPTEHVVSKRGVFFRGNLRGDAGQLLQRLSNRLALSFADRYTLSVLEGDEDGKALVLVEPSDIARQRYLARKGVRRWPTPEEALPVFGSVMFFTMTLLTVIARAALAIRVQWPEVQRVTALQGAAHLFVWFGLYAAVTQAAQRWIARRNQARLGIPMVLPSYEFGTFGVISHIDRSPPTRAAVFDIAAAGSGIGLIGGLLLFMLGLVLTSLSIGMGVDPSSEMLLEQTSYVYVQHEFLFQRSFLLGLLARAFLRLQTVSWPQAVARSAQYAGVVMVHPLAFAGASLVLVAALGLVPLRQLDGWRIVASLYGRRTASVASRFTILFLLIAAGASPHWLWFLVLVLFGPWRVDRHARDEVTEPDDRRTWLGFGLLLLMALTLTPFPKT</sequence>
<evidence type="ECO:0000256" key="7">
    <source>
        <dbReference type="ARBA" id="ARBA00022692"/>
    </source>
</evidence>
<dbReference type="Pfam" id="PF02163">
    <property type="entry name" value="Peptidase_M50"/>
    <property type="match status" value="1"/>
</dbReference>
<comment type="caution">
    <text evidence="15">The sequence shown here is derived from an EMBL/GenBank/DDBJ whole genome shotgun (WGS) entry which is preliminary data.</text>
</comment>
<organism evidence="15 16">
    <name type="scientific">Cyanidium caldarium</name>
    <name type="common">Red alga</name>
    <dbReference type="NCBI Taxonomy" id="2771"/>
    <lineage>
        <taxon>Eukaryota</taxon>
        <taxon>Rhodophyta</taxon>
        <taxon>Bangiophyceae</taxon>
        <taxon>Cyanidiales</taxon>
        <taxon>Cyanidiaceae</taxon>
        <taxon>Cyanidium</taxon>
    </lineage>
</organism>
<feature type="compositionally biased region" description="Pro residues" evidence="12">
    <location>
        <begin position="1"/>
        <end position="11"/>
    </location>
</feature>
<evidence type="ECO:0000256" key="8">
    <source>
        <dbReference type="ARBA" id="ARBA00022801"/>
    </source>
</evidence>
<feature type="transmembrane region" description="Helical" evidence="13">
    <location>
        <begin position="355"/>
        <end position="377"/>
    </location>
</feature>
<accession>A0AAV9IQF6</accession>
<feature type="transmembrane region" description="Helical" evidence="13">
    <location>
        <begin position="233"/>
        <end position="253"/>
    </location>
</feature>
<evidence type="ECO:0000256" key="2">
    <source>
        <dbReference type="ARBA" id="ARBA00004229"/>
    </source>
</evidence>
<gene>
    <name evidence="15" type="ORF">CDCA_CDCA02G0537</name>
</gene>
<evidence type="ECO:0000256" key="9">
    <source>
        <dbReference type="ARBA" id="ARBA00022946"/>
    </source>
</evidence>
<proteinExistence type="inferred from homology"/>
<reference evidence="15 16" key="1">
    <citation type="submission" date="2022-07" db="EMBL/GenBank/DDBJ databases">
        <title>Genome-wide signatures of adaptation to extreme environments.</title>
        <authorList>
            <person name="Cho C.H."/>
            <person name="Yoon H.S."/>
        </authorList>
    </citation>
    <scope>NUCLEOTIDE SEQUENCE [LARGE SCALE GENOMIC DNA]</scope>
    <source>
        <strain evidence="15 16">DBV 063 E5</strain>
    </source>
</reference>
<dbReference type="InterPro" id="IPR008915">
    <property type="entry name" value="Peptidase_M50"/>
</dbReference>
<keyword evidence="9" id="KW-0809">Transit peptide</keyword>
<dbReference type="GO" id="GO:0016020">
    <property type="term" value="C:membrane"/>
    <property type="evidence" value="ECO:0007669"/>
    <property type="project" value="UniProtKB-SubCell"/>
</dbReference>
<comment type="similarity">
    <text evidence="3">Belongs to the peptidase M50B family.</text>
</comment>
<feature type="transmembrane region" description="Helical" evidence="13">
    <location>
        <begin position="164"/>
        <end position="188"/>
    </location>
</feature>